<dbReference type="AlphaFoldDB" id="A0A4C1UP47"/>
<evidence type="ECO:0000313" key="4">
    <source>
        <dbReference type="Proteomes" id="UP000299102"/>
    </source>
</evidence>
<keyword evidence="2" id="KW-0472">Membrane</keyword>
<evidence type="ECO:0000256" key="2">
    <source>
        <dbReference type="SAM" id="Phobius"/>
    </source>
</evidence>
<proteinExistence type="predicted"/>
<organism evidence="3 4">
    <name type="scientific">Eumeta variegata</name>
    <name type="common">Bagworm moth</name>
    <name type="synonym">Eumeta japonica</name>
    <dbReference type="NCBI Taxonomy" id="151549"/>
    <lineage>
        <taxon>Eukaryota</taxon>
        <taxon>Metazoa</taxon>
        <taxon>Ecdysozoa</taxon>
        <taxon>Arthropoda</taxon>
        <taxon>Hexapoda</taxon>
        <taxon>Insecta</taxon>
        <taxon>Pterygota</taxon>
        <taxon>Neoptera</taxon>
        <taxon>Endopterygota</taxon>
        <taxon>Lepidoptera</taxon>
        <taxon>Glossata</taxon>
        <taxon>Ditrysia</taxon>
        <taxon>Tineoidea</taxon>
        <taxon>Psychidae</taxon>
        <taxon>Oiketicinae</taxon>
        <taxon>Eumeta</taxon>
    </lineage>
</organism>
<feature type="region of interest" description="Disordered" evidence="1">
    <location>
        <begin position="347"/>
        <end position="377"/>
    </location>
</feature>
<keyword evidence="4" id="KW-1185">Reference proteome</keyword>
<gene>
    <name evidence="3" type="ORF">EVAR_82791_1</name>
</gene>
<keyword evidence="2" id="KW-0812">Transmembrane</keyword>
<reference evidence="3 4" key="1">
    <citation type="journal article" date="2019" name="Commun. Biol.">
        <title>The bagworm genome reveals a unique fibroin gene that provides high tensile strength.</title>
        <authorList>
            <person name="Kono N."/>
            <person name="Nakamura H."/>
            <person name="Ohtoshi R."/>
            <person name="Tomita M."/>
            <person name="Numata K."/>
            <person name="Arakawa K."/>
        </authorList>
    </citation>
    <scope>NUCLEOTIDE SEQUENCE [LARGE SCALE GENOMIC DNA]</scope>
</reference>
<dbReference type="EMBL" id="BGZK01000198">
    <property type="protein sequence ID" value="GBP27742.1"/>
    <property type="molecule type" value="Genomic_DNA"/>
</dbReference>
<dbReference type="OrthoDB" id="6631139at2759"/>
<dbReference type="PANTHER" id="PTHR21879">
    <property type="entry name" value="FI03362P-RELATED-RELATED"/>
    <property type="match status" value="1"/>
</dbReference>
<feature type="transmembrane region" description="Helical" evidence="2">
    <location>
        <begin position="228"/>
        <end position="253"/>
    </location>
</feature>
<dbReference type="GO" id="GO:0016020">
    <property type="term" value="C:membrane"/>
    <property type="evidence" value="ECO:0007669"/>
    <property type="project" value="TreeGrafter"/>
</dbReference>
<keyword evidence="2" id="KW-1133">Transmembrane helix</keyword>
<dbReference type="Proteomes" id="UP000299102">
    <property type="component" value="Unassembled WGS sequence"/>
</dbReference>
<protein>
    <recommendedName>
        <fullName evidence="5">Osiris 20</fullName>
    </recommendedName>
</protein>
<evidence type="ECO:0000313" key="3">
    <source>
        <dbReference type="EMBL" id="GBP27742.1"/>
    </source>
</evidence>
<comment type="caution">
    <text evidence="3">The sequence shown here is derived from an EMBL/GenBank/DDBJ whole genome shotgun (WGS) entry which is preliminary data.</text>
</comment>
<dbReference type="STRING" id="151549.A0A4C1UP47"/>
<evidence type="ECO:0008006" key="5">
    <source>
        <dbReference type="Google" id="ProtNLM"/>
    </source>
</evidence>
<dbReference type="PANTHER" id="PTHR21879:SF2">
    <property type="entry name" value="OSIRIS 20"/>
    <property type="match status" value="1"/>
</dbReference>
<dbReference type="InterPro" id="IPR012464">
    <property type="entry name" value="DUF1676"/>
</dbReference>
<name>A0A4C1UP47_EUMVA</name>
<evidence type="ECO:0000256" key="1">
    <source>
        <dbReference type="SAM" id="MobiDB-lite"/>
    </source>
</evidence>
<feature type="transmembrane region" description="Helical" evidence="2">
    <location>
        <begin position="98"/>
        <end position="117"/>
    </location>
</feature>
<feature type="transmembrane region" description="Helical" evidence="2">
    <location>
        <begin position="259"/>
        <end position="278"/>
    </location>
</feature>
<sequence length="377" mass="41552">METVHRQLNDFRPLPFLRLFYATATLLSLTLQRQSFVRCTILHTILCRSELAANDILRRYYAPQPFLILRLVPILCQCDAFVTNFTVTNFSLPDKNRYSAFSPAAAVVCSATLFILFDSDELLDSVISDCFGAESTMGCVKVKVLSYLDTKLGVETESARAFQQDNIDKVIFDRAGKILNSNEFRLQLPEFIFQNAEISYRSDRGFDIQIPETENDNGEARGLLKKKLLLPVLLLLKLKMKALMPILVSIIGIKAIKALILSKLAIVLVVGFLVYNLLQKKGMPMMMMPTEPPMTQYGPPSSQYGAPAAATAAPAPADSYSPQWEPASSGPYARVWDPSQLAYSSYYPGDSSSQSPSYSSAASISSVASSSSSSPSK</sequence>
<accession>A0A4C1UP47</accession>
<feature type="transmembrane region" description="Helical" evidence="2">
    <location>
        <begin position="67"/>
        <end position="86"/>
    </location>
</feature>
<dbReference type="Pfam" id="PF07898">
    <property type="entry name" value="DUF1676"/>
    <property type="match status" value="1"/>
</dbReference>